<reference evidence="2 3" key="1">
    <citation type="journal article" date="2023" name="ISME J.">
        <title>Cultivation and genomic characterization of novel and ubiquitous marine nitrite-oxidizing bacteria from the Nitrospirales.</title>
        <authorList>
            <person name="Mueller A.J."/>
            <person name="Daebeler A."/>
            <person name="Herbold C.W."/>
            <person name="Kirkegaard R.H."/>
            <person name="Daims H."/>
        </authorList>
    </citation>
    <scope>NUCLEOTIDE SEQUENCE [LARGE SCALE GENOMIC DNA]</scope>
    <source>
        <strain evidence="2 3">EB</strain>
    </source>
</reference>
<dbReference type="RefSeq" id="WP_313832950.1">
    <property type="nucleotide sequence ID" value="NZ_JAQOUE010000001.1"/>
</dbReference>
<sequence length="46" mass="4973">MGTIEMYGILSIVLGVIGMIVMLKGKRPTYPSSKELAHNQPQILGS</sequence>
<keyword evidence="3" id="KW-1185">Reference proteome</keyword>
<accession>A0ABU3K834</accession>
<organism evidence="2 3">
    <name type="scientific">Candidatus Nitronereus thalassa</name>
    <dbReference type="NCBI Taxonomy" id="3020898"/>
    <lineage>
        <taxon>Bacteria</taxon>
        <taxon>Pseudomonadati</taxon>
        <taxon>Nitrospirota</taxon>
        <taxon>Nitrospiria</taxon>
        <taxon>Nitrospirales</taxon>
        <taxon>Nitrospiraceae</taxon>
        <taxon>Candidatus Nitronereus</taxon>
    </lineage>
</organism>
<feature type="transmembrane region" description="Helical" evidence="1">
    <location>
        <begin position="6"/>
        <end position="23"/>
    </location>
</feature>
<dbReference type="Proteomes" id="UP001250932">
    <property type="component" value="Unassembled WGS sequence"/>
</dbReference>
<keyword evidence="1" id="KW-0812">Transmembrane</keyword>
<proteinExistence type="predicted"/>
<evidence type="ECO:0000313" key="3">
    <source>
        <dbReference type="Proteomes" id="UP001250932"/>
    </source>
</evidence>
<gene>
    <name evidence="2" type="ORF">PPG34_09205</name>
</gene>
<keyword evidence="1" id="KW-1133">Transmembrane helix</keyword>
<dbReference type="EMBL" id="JAQOUE010000001">
    <property type="protein sequence ID" value="MDT7042531.1"/>
    <property type="molecule type" value="Genomic_DNA"/>
</dbReference>
<comment type="caution">
    <text evidence="2">The sequence shown here is derived from an EMBL/GenBank/DDBJ whole genome shotgun (WGS) entry which is preliminary data.</text>
</comment>
<keyword evidence="1" id="KW-0472">Membrane</keyword>
<evidence type="ECO:0000256" key="1">
    <source>
        <dbReference type="SAM" id="Phobius"/>
    </source>
</evidence>
<protein>
    <submittedName>
        <fullName evidence="2">Uncharacterized protein</fullName>
    </submittedName>
</protein>
<evidence type="ECO:0000313" key="2">
    <source>
        <dbReference type="EMBL" id="MDT7042531.1"/>
    </source>
</evidence>
<name>A0ABU3K834_9BACT</name>